<dbReference type="SUPFAM" id="SSF47473">
    <property type="entry name" value="EF-hand"/>
    <property type="match status" value="1"/>
</dbReference>
<feature type="domain" description="EF-hand" evidence="2">
    <location>
        <begin position="148"/>
        <end position="183"/>
    </location>
</feature>
<dbReference type="OrthoDB" id="343296at2759"/>
<feature type="non-terminal residue" evidence="3">
    <location>
        <position position="219"/>
    </location>
</feature>
<keyword evidence="4" id="KW-1185">Reference proteome</keyword>
<proteinExistence type="predicted"/>
<evidence type="ECO:0000313" key="4">
    <source>
        <dbReference type="Proteomes" id="UP000838878"/>
    </source>
</evidence>
<evidence type="ECO:0000313" key="3">
    <source>
        <dbReference type="EMBL" id="CAH0724266.1"/>
    </source>
</evidence>
<dbReference type="PROSITE" id="PS00018">
    <property type="entry name" value="EF_HAND_1"/>
    <property type="match status" value="1"/>
</dbReference>
<dbReference type="CDD" id="cd00051">
    <property type="entry name" value="EFh"/>
    <property type="match status" value="1"/>
</dbReference>
<protein>
    <recommendedName>
        <fullName evidence="2">EF-hand domain-containing protein</fullName>
    </recommendedName>
</protein>
<dbReference type="InterPro" id="IPR018247">
    <property type="entry name" value="EF_Hand_1_Ca_BS"/>
</dbReference>
<dbReference type="InterPro" id="IPR011992">
    <property type="entry name" value="EF-hand-dom_pair"/>
</dbReference>
<name>A0A8J9UPX8_9NEOP</name>
<gene>
    <name evidence="3" type="ORF">BINO364_LOCUS9998</name>
</gene>
<dbReference type="Gene3D" id="1.10.238.10">
    <property type="entry name" value="EF-hand"/>
    <property type="match status" value="1"/>
</dbReference>
<dbReference type="AlphaFoldDB" id="A0A8J9UPX8"/>
<organism evidence="3 4">
    <name type="scientific">Brenthis ino</name>
    <name type="common">lesser marbled fritillary</name>
    <dbReference type="NCBI Taxonomy" id="405034"/>
    <lineage>
        <taxon>Eukaryota</taxon>
        <taxon>Metazoa</taxon>
        <taxon>Ecdysozoa</taxon>
        <taxon>Arthropoda</taxon>
        <taxon>Hexapoda</taxon>
        <taxon>Insecta</taxon>
        <taxon>Pterygota</taxon>
        <taxon>Neoptera</taxon>
        <taxon>Endopterygota</taxon>
        <taxon>Lepidoptera</taxon>
        <taxon>Glossata</taxon>
        <taxon>Ditrysia</taxon>
        <taxon>Papilionoidea</taxon>
        <taxon>Nymphalidae</taxon>
        <taxon>Heliconiinae</taxon>
        <taxon>Argynnini</taxon>
        <taxon>Brenthis</taxon>
    </lineage>
</organism>
<dbReference type="GO" id="GO:0005509">
    <property type="term" value="F:calcium ion binding"/>
    <property type="evidence" value="ECO:0007669"/>
    <property type="project" value="InterPro"/>
</dbReference>
<dbReference type="Proteomes" id="UP000838878">
    <property type="component" value="Chromosome 4"/>
</dbReference>
<evidence type="ECO:0000256" key="1">
    <source>
        <dbReference type="ARBA" id="ARBA00022837"/>
    </source>
</evidence>
<accession>A0A8J9UPX8</accession>
<dbReference type="InterPro" id="IPR002048">
    <property type="entry name" value="EF_hand_dom"/>
</dbReference>
<evidence type="ECO:0000259" key="2">
    <source>
        <dbReference type="PROSITE" id="PS50222"/>
    </source>
</evidence>
<keyword evidence="1" id="KW-0106">Calcium</keyword>
<reference evidence="3" key="1">
    <citation type="submission" date="2021-12" db="EMBL/GenBank/DDBJ databases">
        <authorList>
            <person name="Martin H S."/>
        </authorList>
    </citation>
    <scope>NUCLEOTIDE SEQUENCE</scope>
</reference>
<dbReference type="EMBL" id="OV170224">
    <property type="protein sequence ID" value="CAH0724266.1"/>
    <property type="molecule type" value="Genomic_DNA"/>
</dbReference>
<dbReference type="Pfam" id="PF13499">
    <property type="entry name" value="EF-hand_7"/>
    <property type="match status" value="1"/>
</dbReference>
<dbReference type="PROSITE" id="PS50222">
    <property type="entry name" value="EF_HAND_2"/>
    <property type="match status" value="1"/>
</dbReference>
<sequence length="219" mass="25517">MGHHVSVLVSSLGRFFEYPVKRKPICFYRQEDFTATGEPQRKATDIQKVTMTDYDKLVEQFYKRLAEQRQYNQEMKEQDRRWSMQKVVQRFPGWNEVTIANLHSLFLLFDNQSNGMLGFDDLLVLILLYLSTRKCYSCAVLESLGDETSMEIRKEKFTEADSDNDGWVTYDEFLSLVYNFSPQEDGNLCGLAQLCNEVAENIQFVSNLTVGEQLEYGLF</sequence>